<accession>B3RLX9</accession>
<dbReference type="InterPro" id="IPR011989">
    <property type="entry name" value="ARM-like"/>
</dbReference>
<evidence type="ECO:0000256" key="1">
    <source>
        <dbReference type="ARBA" id="ARBA00022737"/>
    </source>
</evidence>
<protein>
    <recommendedName>
        <fullName evidence="4">Condensin complex subunit 1 C-terminal domain-containing protein</fullName>
    </recommendedName>
</protein>
<dbReference type="InterPro" id="IPR000357">
    <property type="entry name" value="HEAT"/>
</dbReference>
<dbReference type="PANTHER" id="PTHR20938:SF0">
    <property type="entry name" value="INTEGRATOR COMPLEX SUBUNIT 4"/>
    <property type="match status" value="1"/>
</dbReference>
<proteinExistence type="predicted"/>
<dbReference type="PhylomeDB" id="B3RLX9"/>
<organism evidence="2 3">
    <name type="scientific">Trichoplax adhaerens</name>
    <name type="common">Trichoplax reptans</name>
    <dbReference type="NCBI Taxonomy" id="10228"/>
    <lineage>
        <taxon>Eukaryota</taxon>
        <taxon>Metazoa</taxon>
        <taxon>Placozoa</taxon>
        <taxon>Uniplacotomia</taxon>
        <taxon>Trichoplacea</taxon>
        <taxon>Trichoplacidae</taxon>
        <taxon>Trichoplax</taxon>
    </lineage>
</organism>
<evidence type="ECO:0000313" key="2">
    <source>
        <dbReference type="EMBL" id="EDV29602.1"/>
    </source>
</evidence>
<dbReference type="Gene3D" id="1.25.10.10">
    <property type="entry name" value="Leucine-rich Repeat Variant"/>
    <property type="match status" value="1"/>
</dbReference>
<dbReference type="Proteomes" id="UP000009022">
    <property type="component" value="Unassembled WGS sequence"/>
</dbReference>
<dbReference type="OrthoDB" id="18190at2759"/>
<name>B3RLX9_TRIAD</name>
<dbReference type="AlphaFoldDB" id="B3RLX9"/>
<dbReference type="eggNOG" id="KOG2259">
    <property type="taxonomic scope" value="Eukaryota"/>
</dbReference>
<sequence length="400" mass="46042">IHQLVSRYIEDRDSRVRTSALQSMLTLHSRGIKLELPSYDRAVQSIKDDYEDVRINAMKMIWAISMEYSDSFYKSLLSGEENKLADEGFIKICGMMTDLSMKVRVEAAKLLGIFHPVSFKYLEQTLDKKIMSHLQKRKSDHEKKIERVKAGESAVSWSSGRVWKKDAPKPELTVDDVNLMESGACGAFVHGLEDEFMEVRIVTVESMCLLGQRYEPFAHLLTDFIVDMLNDEIESVRLAAIHCLKRLAHKITLRDDQLNIVLDLLKDRSTEIRNALRILLRSLHFTTVPPLQFGVQALIRNLHQYREDQLSIWECLKDLGKDHGYLIMSFITDLLSLHPYFATSEADISDPSHIGIAIFIFSASTSYPLLVNYFPQFLFKHYSYLKDKYPDLVPISKVCK</sequence>
<dbReference type="KEGG" id="tad:TRIADDRAFT_19885"/>
<dbReference type="SUPFAM" id="SSF48371">
    <property type="entry name" value="ARM repeat"/>
    <property type="match status" value="1"/>
</dbReference>
<evidence type="ECO:0008006" key="4">
    <source>
        <dbReference type="Google" id="ProtNLM"/>
    </source>
</evidence>
<dbReference type="InterPro" id="IPR016024">
    <property type="entry name" value="ARM-type_fold"/>
</dbReference>
<feature type="non-terminal residue" evidence="2">
    <location>
        <position position="1"/>
    </location>
</feature>
<dbReference type="RefSeq" id="XP_002108804.1">
    <property type="nucleotide sequence ID" value="XM_002108768.1"/>
</dbReference>
<dbReference type="STRING" id="10228.B3RLX9"/>
<evidence type="ECO:0000313" key="3">
    <source>
        <dbReference type="Proteomes" id="UP000009022"/>
    </source>
</evidence>
<reference evidence="2 3" key="1">
    <citation type="journal article" date="2008" name="Nature">
        <title>The Trichoplax genome and the nature of placozoans.</title>
        <authorList>
            <person name="Srivastava M."/>
            <person name="Begovic E."/>
            <person name="Chapman J."/>
            <person name="Putnam N.H."/>
            <person name="Hellsten U."/>
            <person name="Kawashima T."/>
            <person name="Kuo A."/>
            <person name="Mitros T."/>
            <person name="Salamov A."/>
            <person name="Carpenter M.L."/>
            <person name="Signorovitch A.Y."/>
            <person name="Moreno M.A."/>
            <person name="Kamm K."/>
            <person name="Grimwood J."/>
            <person name="Schmutz J."/>
            <person name="Shapiro H."/>
            <person name="Grigoriev I.V."/>
            <person name="Buss L.W."/>
            <person name="Schierwater B."/>
            <person name="Dellaporta S.L."/>
            <person name="Rokhsar D.S."/>
        </authorList>
    </citation>
    <scope>NUCLEOTIDE SEQUENCE [LARGE SCALE GENOMIC DNA]</scope>
    <source>
        <strain evidence="2 3">Grell-BS-1999</strain>
    </source>
</reference>
<dbReference type="Pfam" id="PF02985">
    <property type="entry name" value="HEAT"/>
    <property type="match status" value="1"/>
</dbReference>
<gene>
    <name evidence="2" type="ORF">TRIADDRAFT_19885</name>
</gene>
<dbReference type="EMBL" id="DS985241">
    <property type="protein sequence ID" value="EDV29602.1"/>
    <property type="molecule type" value="Genomic_DNA"/>
</dbReference>
<keyword evidence="3" id="KW-1185">Reference proteome</keyword>
<dbReference type="CTD" id="6749282"/>
<dbReference type="InParanoid" id="B3RLX9"/>
<dbReference type="GeneID" id="6749282"/>
<keyword evidence="1" id="KW-0677">Repeat</keyword>
<dbReference type="HOGENOM" id="CLU_057813_0_0_1"/>
<dbReference type="PANTHER" id="PTHR20938">
    <property type="entry name" value="INTEGRATOR COMPLEX SUBUNIT 4"/>
    <property type="match status" value="1"/>
</dbReference>
<dbReference type="OMA" id="HVDRCKA"/>